<dbReference type="AlphaFoldDB" id="A0A011R464"/>
<dbReference type="GO" id="GO:0005829">
    <property type="term" value="C:cytosol"/>
    <property type="evidence" value="ECO:0007669"/>
    <property type="project" value="TreeGrafter"/>
</dbReference>
<dbReference type="EMBL" id="JEMY01000047">
    <property type="protein sequence ID" value="EXI85929.1"/>
    <property type="molecule type" value="Genomic_DNA"/>
</dbReference>
<gene>
    <name evidence="3" type="primary">arnA_2</name>
    <name evidence="3" type="ORF">AW11_03261</name>
</gene>
<evidence type="ECO:0000259" key="2">
    <source>
        <dbReference type="Pfam" id="PF02911"/>
    </source>
</evidence>
<evidence type="ECO:0000313" key="4">
    <source>
        <dbReference type="Proteomes" id="UP000022141"/>
    </source>
</evidence>
<dbReference type="InterPro" id="IPR011034">
    <property type="entry name" value="Formyl_transferase-like_C_sf"/>
</dbReference>
<accession>A0A011R464</accession>
<dbReference type="GO" id="GO:0004479">
    <property type="term" value="F:methionyl-tRNA formyltransferase activity"/>
    <property type="evidence" value="ECO:0007669"/>
    <property type="project" value="TreeGrafter"/>
</dbReference>
<name>A0A011R464_ACCRE</name>
<protein>
    <submittedName>
        <fullName evidence="3">Bifunctional polymyxin resistance protein ArnA</fullName>
    </submittedName>
</protein>
<dbReference type="STRING" id="1454004.AW11_03261"/>
<keyword evidence="4" id="KW-1185">Reference proteome</keyword>
<dbReference type="Gene3D" id="3.40.50.12230">
    <property type="match status" value="1"/>
</dbReference>
<dbReference type="InterPro" id="IPR005793">
    <property type="entry name" value="Formyl_trans_C"/>
</dbReference>
<dbReference type="InterPro" id="IPR002376">
    <property type="entry name" value="Formyl_transf_N"/>
</dbReference>
<comment type="caution">
    <text evidence="3">The sequence shown here is derived from an EMBL/GenBank/DDBJ whole genome shotgun (WGS) entry which is preliminary data.</text>
</comment>
<dbReference type="eggNOG" id="COG0223">
    <property type="taxonomic scope" value="Bacteria"/>
</dbReference>
<dbReference type="NCBIfam" id="NF005414">
    <property type="entry name" value="PRK06988.1"/>
    <property type="match status" value="1"/>
</dbReference>
<dbReference type="InterPro" id="IPR036477">
    <property type="entry name" value="Formyl_transf_N_sf"/>
</dbReference>
<proteinExistence type="predicted"/>
<dbReference type="SUPFAM" id="SSF53328">
    <property type="entry name" value="Formyltransferase"/>
    <property type="match status" value="1"/>
</dbReference>
<evidence type="ECO:0000259" key="1">
    <source>
        <dbReference type="Pfam" id="PF00551"/>
    </source>
</evidence>
<dbReference type="PANTHER" id="PTHR11138">
    <property type="entry name" value="METHIONYL-TRNA FORMYLTRANSFERASE"/>
    <property type="match status" value="1"/>
</dbReference>
<feature type="domain" description="Formyl transferase N-terminal" evidence="1">
    <location>
        <begin position="29"/>
        <end position="180"/>
    </location>
</feature>
<reference evidence="3" key="1">
    <citation type="submission" date="2014-02" db="EMBL/GenBank/DDBJ databases">
        <title>Expanding our view of genomic diversity in Candidatus Accumulibacter clades.</title>
        <authorList>
            <person name="Skennerton C.T."/>
            <person name="Barr J.J."/>
            <person name="Slater F.R."/>
            <person name="Bond P.L."/>
            <person name="Tyson G.W."/>
        </authorList>
    </citation>
    <scope>NUCLEOTIDE SEQUENCE [LARGE SCALE GENOMIC DNA]</scope>
</reference>
<dbReference type="Pfam" id="PF02911">
    <property type="entry name" value="Formyl_trans_C"/>
    <property type="match status" value="1"/>
</dbReference>
<dbReference type="PATRIC" id="fig|1454004.3.peg.3363"/>
<dbReference type="Pfam" id="PF00551">
    <property type="entry name" value="Formyl_trans_N"/>
    <property type="match status" value="1"/>
</dbReference>
<sequence length="313" mass="33864">MSQAPQAVRAVVFAYHNVGARCLRVLLAHGVDVALVVTHADNPAENIWFESVAEVARDYDLPVATPDDANTRGFAAQLRALQPDFFFSFYYRQMLEPALLAIPTRGGYNMHGSLLPRYRGRVPVNWALINGERETGATLHRMVERPDAGEIVAQQAVPILPDDTAGEVFAKVTLAAELALDRVLPALLGGTATHLQPDLSVGSYFGGRKPDDGRIDWKQPAAVVHNLIRAVAPPYPGAFFFIGERRIVVTRSLTSRASRGPSGRPELHTDGDHLLARCADGGVLRILSLEVDGEPLAPAALPARLGQNPIPLV</sequence>
<evidence type="ECO:0000313" key="3">
    <source>
        <dbReference type="EMBL" id="EXI85929.1"/>
    </source>
</evidence>
<feature type="domain" description="Formyl transferase C-terminal" evidence="2">
    <location>
        <begin position="209"/>
        <end position="294"/>
    </location>
</feature>
<organism evidence="3 4">
    <name type="scientific">Accumulibacter regalis</name>
    <dbReference type="NCBI Taxonomy" id="522306"/>
    <lineage>
        <taxon>Bacteria</taxon>
        <taxon>Pseudomonadati</taxon>
        <taxon>Pseudomonadota</taxon>
        <taxon>Betaproteobacteria</taxon>
        <taxon>Candidatus Accumulibacter</taxon>
    </lineage>
</organism>
<dbReference type="SUPFAM" id="SSF50486">
    <property type="entry name" value="FMT C-terminal domain-like"/>
    <property type="match status" value="1"/>
</dbReference>
<dbReference type="Proteomes" id="UP000022141">
    <property type="component" value="Unassembled WGS sequence"/>
</dbReference>
<dbReference type="PANTHER" id="PTHR11138:SF5">
    <property type="entry name" value="METHIONYL-TRNA FORMYLTRANSFERASE, MITOCHONDRIAL"/>
    <property type="match status" value="1"/>
</dbReference>